<keyword evidence="6" id="KW-0598">Phosphotransferase system</keyword>
<dbReference type="EMBL" id="JFHN01000069">
    <property type="protein sequence ID" value="EXU74003.1"/>
    <property type="molecule type" value="Genomic_DNA"/>
</dbReference>
<dbReference type="NCBIfam" id="NF006922">
    <property type="entry name" value="PRK09410.1-5"/>
    <property type="match status" value="1"/>
</dbReference>
<comment type="function">
    <text evidence="10">The phosphoenolpyruvate-dependent sugar phosphotransferase system (sugar PTS), a major carbohydrate active transport system, catalyzes the phosphorylation of incoming sugar substrates concomitantly with their translocation across the cell membrane. The enzyme II UlaABC PTS system is involved in ascorbate transport.</text>
</comment>
<organism evidence="15 16">
    <name type="scientific">Erwinia mallotivora</name>
    <dbReference type="NCBI Taxonomy" id="69222"/>
    <lineage>
        <taxon>Bacteria</taxon>
        <taxon>Pseudomonadati</taxon>
        <taxon>Pseudomonadota</taxon>
        <taxon>Gammaproteobacteria</taxon>
        <taxon>Enterobacterales</taxon>
        <taxon>Erwiniaceae</taxon>
        <taxon>Erwinia</taxon>
    </lineage>
</organism>
<keyword evidence="5" id="KW-0762">Sugar transport</keyword>
<reference evidence="15 16" key="1">
    <citation type="submission" date="2014-02" db="EMBL/GenBank/DDBJ databases">
        <title>Draft genome of Erwinia mallotivora strain BT-MARDI, a papaya dieback pathogen.</title>
        <authorList>
            <person name="Redzuan R."/>
            <person name="Abu Bakar N."/>
            <person name="Badrun R."/>
            <person name="Mohd Raih M.F."/>
            <person name="Rozano L."/>
            <person name="Mat Amin N."/>
        </authorList>
    </citation>
    <scope>NUCLEOTIDE SEQUENCE [LARGE SCALE GENOMIC DNA]</scope>
    <source>
        <strain evidence="15 16">BT-MARDI</strain>
    </source>
</reference>
<protein>
    <recommendedName>
        <fullName evidence="12">Ascorbate-specific PTS system EIIC component</fullName>
    </recommendedName>
    <alternativeName>
        <fullName evidence="13">Ascorbate-specific permease IIC component UlaA</fullName>
    </alternativeName>
</protein>
<evidence type="ECO:0000256" key="3">
    <source>
        <dbReference type="ARBA" id="ARBA00022448"/>
    </source>
</evidence>
<evidence type="ECO:0000256" key="6">
    <source>
        <dbReference type="ARBA" id="ARBA00022683"/>
    </source>
</evidence>
<keyword evidence="8 14" id="KW-1133">Transmembrane helix</keyword>
<name>A0A014N3L6_9GAMM</name>
<feature type="transmembrane region" description="Helical" evidence="14">
    <location>
        <begin position="117"/>
        <end position="138"/>
    </location>
</feature>
<keyword evidence="7 14" id="KW-0812">Transmembrane</keyword>
<evidence type="ECO:0000256" key="7">
    <source>
        <dbReference type="ARBA" id="ARBA00022692"/>
    </source>
</evidence>
<evidence type="ECO:0000256" key="11">
    <source>
        <dbReference type="ARBA" id="ARBA00038218"/>
    </source>
</evidence>
<feature type="transmembrane region" description="Helical" evidence="14">
    <location>
        <begin position="399"/>
        <end position="419"/>
    </location>
</feature>
<dbReference type="NCBIfam" id="NF006920">
    <property type="entry name" value="PRK09410.1-2"/>
    <property type="match status" value="1"/>
</dbReference>
<dbReference type="AlphaFoldDB" id="A0A014N3L6"/>
<evidence type="ECO:0000256" key="12">
    <source>
        <dbReference type="ARBA" id="ARBA00039702"/>
    </source>
</evidence>
<feature type="transmembrane region" description="Helical" evidence="14">
    <location>
        <begin position="340"/>
        <end position="361"/>
    </location>
</feature>
<feature type="transmembrane region" description="Helical" evidence="14">
    <location>
        <begin position="367"/>
        <end position="387"/>
    </location>
</feature>
<feature type="transmembrane region" description="Helical" evidence="14">
    <location>
        <begin position="6"/>
        <end position="27"/>
    </location>
</feature>
<evidence type="ECO:0000256" key="10">
    <source>
        <dbReference type="ARBA" id="ARBA00037387"/>
    </source>
</evidence>
<evidence type="ECO:0000256" key="14">
    <source>
        <dbReference type="SAM" id="Phobius"/>
    </source>
</evidence>
<dbReference type="RefSeq" id="WP_034940606.1">
    <property type="nucleotide sequence ID" value="NZ_JFHN01000069.1"/>
</dbReference>
<comment type="similarity">
    <text evidence="11">Belongs to the UlaA family.</text>
</comment>
<keyword evidence="16" id="KW-1185">Reference proteome</keyword>
<comment type="caution">
    <text evidence="15">The sequence shown here is derived from an EMBL/GenBank/DDBJ whole genome shotgun (WGS) entry which is preliminary data.</text>
</comment>
<comment type="subunit">
    <text evidence="2">Homodimer.</text>
</comment>
<feature type="transmembrane region" description="Helical" evidence="14">
    <location>
        <begin position="310"/>
        <end position="333"/>
    </location>
</feature>
<evidence type="ECO:0000256" key="5">
    <source>
        <dbReference type="ARBA" id="ARBA00022597"/>
    </source>
</evidence>
<dbReference type="PATRIC" id="fig|69222.5.peg.4044"/>
<dbReference type="InterPro" id="IPR004703">
    <property type="entry name" value="PTS_sugar-sp_permease"/>
</dbReference>
<feature type="transmembrane region" description="Helical" evidence="14">
    <location>
        <begin position="39"/>
        <end position="63"/>
    </location>
</feature>
<feature type="transmembrane region" description="Helical" evidence="14">
    <location>
        <begin position="256"/>
        <end position="280"/>
    </location>
</feature>
<dbReference type="OrthoDB" id="9796178at2"/>
<evidence type="ECO:0000256" key="1">
    <source>
        <dbReference type="ARBA" id="ARBA00004651"/>
    </source>
</evidence>
<keyword evidence="3" id="KW-0813">Transport</keyword>
<gene>
    <name evidence="15" type="ORF">BG55_19810</name>
</gene>
<evidence type="ECO:0000256" key="4">
    <source>
        <dbReference type="ARBA" id="ARBA00022475"/>
    </source>
</evidence>
<proteinExistence type="inferred from homology"/>
<evidence type="ECO:0000256" key="2">
    <source>
        <dbReference type="ARBA" id="ARBA00011738"/>
    </source>
</evidence>
<dbReference type="PANTHER" id="PTHR33843">
    <property type="entry name" value="ASCORBATE-SPECIFIC PTS SYSTEM EIIC COMPONENT"/>
    <property type="match status" value="1"/>
</dbReference>
<evidence type="ECO:0000313" key="15">
    <source>
        <dbReference type="EMBL" id="EXU74003.1"/>
    </source>
</evidence>
<feature type="transmembrane region" description="Helical" evidence="14">
    <location>
        <begin position="91"/>
        <end position="110"/>
    </location>
</feature>
<dbReference type="Proteomes" id="UP000019918">
    <property type="component" value="Unassembled WGS sequence"/>
</dbReference>
<evidence type="ECO:0000256" key="8">
    <source>
        <dbReference type="ARBA" id="ARBA00022989"/>
    </source>
</evidence>
<sequence length="420" mass="43867">MLQFIIYDVLGTPAILVGLFSLIGLLLQKKRVSDVISGTLKTIMGFVILTAGAGIIATTLTVFSQLFEHSFHIQGVVPNTDAMAALAQKNYGTATAMIMVLGMLVNIVLARLTPLKYIFLTGHHTLYMAAMLAVILSVGGLSTFWVVAVGAVVLGAMMVISPAILQPFTRKITNSDDLALGHFGSTGYLLSALIGKVTGKGSPSVEEVKVPACLNFLRDSSVAIALTMMVLFLVLVCAAGRSFVEGTLSAGQNYIIFAIIQSLTFAAGVYIILAGVRMVIAEIVPAFKGIADKLVKDAKPALDCPTVFPFAPNAVIVGFLASFAAGLVSMFLCPLFGLSVIVPGLVPHFFCGATAGVYGNITGGRRGAVTGAFAHGLLISFLPAILLPMMGDMGLASTTFGDADFGVAGIILSHVIAFFH</sequence>
<comment type="subcellular location">
    <subcellularLocation>
        <location evidence="1">Cell membrane</location>
        <topology evidence="1">Multi-pass membrane protein</topology>
    </subcellularLocation>
</comment>
<dbReference type="STRING" id="69222.BG55_19810"/>
<dbReference type="Pfam" id="PF03611">
    <property type="entry name" value="EIIC-GAT"/>
    <property type="match status" value="1"/>
</dbReference>
<dbReference type="GO" id="GO:0005886">
    <property type="term" value="C:plasma membrane"/>
    <property type="evidence" value="ECO:0007669"/>
    <property type="project" value="UniProtKB-SubCell"/>
</dbReference>
<evidence type="ECO:0000256" key="9">
    <source>
        <dbReference type="ARBA" id="ARBA00023136"/>
    </source>
</evidence>
<evidence type="ECO:0000313" key="16">
    <source>
        <dbReference type="Proteomes" id="UP000019918"/>
    </source>
</evidence>
<dbReference type="PANTHER" id="PTHR33843:SF4">
    <property type="entry name" value="ASCORBATE-SPECIFIC PTS SYSTEM EIIC COMPONENT"/>
    <property type="match status" value="1"/>
</dbReference>
<accession>A0A014N3L6</accession>
<feature type="transmembrane region" description="Helical" evidence="14">
    <location>
        <begin position="144"/>
        <end position="165"/>
    </location>
</feature>
<feature type="transmembrane region" description="Helical" evidence="14">
    <location>
        <begin position="222"/>
        <end position="244"/>
    </location>
</feature>
<dbReference type="InterPro" id="IPR051562">
    <property type="entry name" value="Ascorbate-PTS_EIIC"/>
</dbReference>
<dbReference type="GO" id="GO:0009401">
    <property type="term" value="P:phosphoenolpyruvate-dependent sugar phosphotransferase system"/>
    <property type="evidence" value="ECO:0007669"/>
    <property type="project" value="UniProtKB-KW"/>
</dbReference>
<evidence type="ECO:0000256" key="13">
    <source>
        <dbReference type="ARBA" id="ARBA00042859"/>
    </source>
</evidence>
<keyword evidence="4" id="KW-1003">Cell membrane</keyword>
<keyword evidence="9 14" id="KW-0472">Membrane</keyword>
<dbReference type="NCBIfam" id="NF009553">
    <property type="entry name" value="PRK12997.1-5"/>
    <property type="match status" value="1"/>
</dbReference>